<feature type="non-terminal residue" evidence="2">
    <location>
        <position position="1"/>
    </location>
</feature>
<name>A0A3L6FUV6_MAIZE</name>
<feature type="compositionally biased region" description="Gly residues" evidence="1">
    <location>
        <begin position="42"/>
        <end position="51"/>
    </location>
</feature>
<proteinExistence type="predicted"/>
<dbReference type="AlphaFoldDB" id="A0A3L6FUV6"/>
<dbReference type="EMBL" id="NCVQ01000003">
    <property type="protein sequence ID" value="PWZ38649.1"/>
    <property type="molecule type" value="Genomic_DNA"/>
</dbReference>
<reference evidence="2" key="1">
    <citation type="journal article" date="2018" name="Nat. Genet.">
        <title>Extensive intraspecific gene order and gene structural variations between Mo17 and other maize genomes.</title>
        <authorList>
            <person name="Sun S."/>
            <person name="Zhou Y."/>
            <person name="Chen J."/>
            <person name="Shi J."/>
            <person name="Zhao H."/>
            <person name="Zhao H."/>
            <person name="Song W."/>
            <person name="Zhang M."/>
            <person name="Cui Y."/>
            <person name="Dong X."/>
            <person name="Liu H."/>
            <person name="Ma X."/>
            <person name="Jiao Y."/>
            <person name="Wang B."/>
            <person name="Wei X."/>
            <person name="Stein J.C."/>
            <person name="Glaubitz J.C."/>
            <person name="Lu F."/>
            <person name="Yu G."/>
            <person name="Liang C."/>
            <person name="Fengler K."/>
            <person name="Li B."/>
            <person name="Rafalski A."/>
            <person name="Schnable P.S."/>
            <person name="Ware D.H."/>
            <person name="Buckler E.S."/>
            <person name="Lai J."/>
        </authorList>
    </citation>
    <scope>NUCLEOTIDE SEQUENCE [LARGE SCALE GENOMIC DNA]</scope>
    <source>
        <tissue evidence="2">Seedling</tissue>
    </source>
</reference>
<evidence type="ECO:0000256" key="1">
    <source>
        <dbReference type="SAM" id="MobiDB-lite"/>
    </source>
</evidence>
<organism evidence="2">
    <name type="scientific">Zea mays</name>
    <name type="common">Maize</name>
    <dbReference type="NCBI Taxonomy" id="4577"/>
    <lineage>
        <taxon>Eukaryota</taxon>
        <taxon>Viridiplantae</taxon>
        <taxon>Streptophyta</taxon>
        <taxon>Embryophyta</taxon>
        <taxon>Tracheophyta</taxon>
        <taxon>Spermatophyta</taxon>
        <taxon>Magnoliopsida</taxon>
        <taxon>Liliopsida</taxon>
        <taxon>Poales</taxon>
        <taxon>Poaceae</taxon>
        <taxon>PACMAD clade</taxon>
        <taxon>Panicoideae</taxon>
        <taxon>Andropogonodae</taxon>
        <taxon>Andropogoneae</taxon>
        <taxon>Tripsacinae</taxon>
        <taxon>Zea</taxon>
    </lineage>
</organism>
<dbReference type="Proteomes" id="UP000251960">
    <property type="component" value="Chromosome 2"/>
</dbReference>
<gene>
    <name evidence="2" type="ORF">Zm00014a_005167</name>
</gene>
<feature type="region of interest" description="Disordered" evidence="1">
    <location>
        <begin position="42"/>
        <end position="89"/>
    </location>
</feature>
<comment type="caution">
    <text evidence="2">The sequence shown here is derived from an EMBL/GenBank/DDBJ whole genome shotgun (WGS) entry which is preliminary data.</text>
</comment>
<feature type="region of interest" description="Disordered" evidence="1">
    <location>
        <begin position="1"/>
        <end position="30"/>
    </location>
</feature>
<feature type="compositionally biased region" description="Gly residues" evidence="1">
    <location>
        <begin position="1"/>
        <end position="24"/>
    </location>
</feature>
<accession>A0A3L6FUV6</accession>
<sequence length="135" mass="14154">VEVVGGGRQGGCRSGGERGVGGGGGRRRLGHGCGWRLLLGKGRGWLDGGGDSPPRRQRGHQSRRGQQAQPDPAAVAWHERRGRRGARGGCERIEEAPGAGRRKRADCAAYAGKAAGCAAWQNVRHASGWTPTLLT</sequence>
<protein>
    <submittedName>
        <fullName evidence="2">Uncharacterized protein</fullName>
    </submittedName>
</protein>
<evidence type="ECO:0000313" key="2">
    <source>
        <dbReference type="EMBL" id="PWZ38649.1"/>
    </source>
</evidence>